<dbReference type="Proteomes" id="UP000324550">
    <property type="component" value="Unassembled WGS sequence"/>
</dbReference>
<name>A0A5D0G5H8_9FLAO</name>
<proteinExistence type="predicted"/>
<dbReference type="InterPro" id="IPR045749">
    <property type="entry name" value="DUF6090"/>
</dbReference>
<evidence type="ECO:0000313" key="3">
    <source>
        <dbReference type="Proteomes" id="UP000324550"/>
    </source>
</evidence>
<dbReference type="OrthoDB" id="821805at2"/>
<keyword evidence="3" id="KW-1185">Reference proteome</keyword>
<protein>
    <submittedName>
        <fullName evidence="2">Uncharacterized protein</fullName>
    </submittedName>
</protein>
<dbReference type="Pfam" id="PF19578">
    <property type="entry name" value="DUF6090"/>
    <property type="match status" value="1"/>
</dbReference>
<comment type="caution">
    <text evidence="2">The sequence shown here is derived from an EMBL/GenBank/DDBJ whole genome shotgun (WGS) entry which is preliminary data.</text>
</comment>
<feature type="transmembrane region" description="Helical" evidence="1">
    <location>
        <begin position="21"/>
        <end position="40"/>
    </location>
</feature>
<dbReference type="EMBL" id="VSFC01000049">
    <property type="protein sequence ID" value="TYA54313.1"/>
    <property type="molecule type" value="Genomic_DNA"/>
</dbReference>
<gene>
    <name evidence="2" type="ORF">FVF61_08835</name>
</gene>
<dbReference type="AlphaFoldDB" id="A0A5D0G5H8"/>
<dbReference type="RefSeq" id="WP_148455432.1">
    <property type="nucleotide sequence ID" value="NZ_VSFC01000049.1"/>
</dbReference>
<accession>A0A5D0G5H8</accession>
<keyword evidence="1" id="KW-0472">Membrane</keyword>
<evidence type="ECO:0000313" key="2">
    <source>
        <dbReference type="EMBL" id="TYA54313.1"/>
    </source>
</evidence>
<keyword evidence="1" id="KW-0812">Transmembrane</keyword>
<organism evidence="2 3">
    <name type="scientific">Formosa maritima</name>
    <dbReference type="NCBI Taxonomy" id="2592046"/>
    <lineage>
        <taxon>Bacteria</taxon>
        <taxon>Pseudomonadati</taxon>
        <taxon>Bacteroidota</taxon>
        <taxon>Flavobacteriia</taxon>
        <taxon>Flavobacteriales</taxon>
        <taxon>Flavobacteriaceae</taxon>
        <taxon>Formosa</taxon>
    </lineage>
</organism>
<reference evidence="2 3" key="1">
    <citation type="submission" date="2019-08" db="EMBL/GenBank/DDBJ databases">
        <title>Formosa sediminis sp. nov., isolated from marine sediment.</title>
        <authorList>
            <person name="Cao W.R."/>
        </authorList>
    </citation>
    <scope>NUCLEOTIDE SEQUENCE [LARGE SCALE GENOMIC DNA]</scope>
    <source>
        <strain evidence="2 3">1494</strain>
    </source>
</reference>
<evidence type="ECO:0000256" key="1">
    <source>
        <dbReference type="SAM" id="Phobius"/>
    </source>
</evidence>
<sequence length="240" mass="27853">MIKFFRKIRQNLLMENKTAKYFKYAIGEIILVVVGILIALQINNWNESRKATLKEIAVSKQLLEDAKQDSIFFEKRNESLDKMARNMAFSLSNGQTDFPELNEMVKDGGILIHSGVNFTSIIGGNINEFLNVITNPEIKESLRDYMTNYNNLKFAIELLNSTTNNEHILFKKQFASEVLKFSESRKKEDLLNFYFTNEFKSLSLIIQDHIENVLVHLGVFKETNQKLISDLHTYLEQKTQ</sequence>
<keyword evidence="1" id="KW-1133">Transmembrane helix</keyword>